<proteinExistence type="predicted"/>
<keyword evidence="4" id="KW-1185">Reference proteome</keyword>
<gene>
    <name evidence="3" type="ORF">CPT03_13395</name>
</gene>
<accession>A0A2D1U732</accession>
<feature type="chain" id="PRO_5013575031" evidence="2">
    <location>
        <begin position="20"/>
        <end position="100"/>
    </location>
</feature>
<dbReference type="KEGG" id="pgs:CPT03_13395"/>
<sequence>MKRLFYGVAVAAIALSASAFTSTKGNLRFATTYYQTSPGVYVSNPSPATACNQVTAQSCTITFSPALPASITTFNYSDLEQVEEDNNSTATESPTKRLYQ</sequence>
<evidence type="ECO:0000313" key="4">
    <source>
        <dbReference type="Proteomes" id="UP000223749"/>
    </source>
</evidence>
<dbReference type="RefSeq" id="WP_099439316.1">
    <property type="nucleotide sequence ID" value="NZ_CP024091.1"/>
</dbReference>
<dbReference type="Proteomes" id="UP000223749">
    <property type="component" value="Chromosome"/>
</dbReference>
<evidence type="ECO:0000256" key="2">
    <source>
        <dbReference type="SAM" id="SignalP"/>
    </source>
</evidence>
<organism evidence="3 4">
    <name type="scientific">Pedobacter ginsengisoli</name>
    <dbReference type="NCBI Taxonomy" id="363852"/>
    <lineage>
        <taxon>Bacteria</taxon>
        <taxon>Pseudomonadati</taxon>
        <taxon>Bacteroidota</taxon>
        <taxon>Sphingobacteriia</taxon>
        <taxon>Sphingobacteriales</taxon>
        <taxon>Sphingobacteriaceae</taxon>
        <taxon>Pedobacter</taxon>
    </lineage>
</organism>
<keyword evidence="2" id="KW-0732">Signal</keyword>
<feature type="signal peptide" evidence="2">
    <location>
        <begin position="1"/>
        <end position="19"/>
    </location>
</feature>
<evidence type="ECO:0000313" key="3">
    <source>
        <dbReference type="EMBL" id="ATP57392.1"/>
    </source>
</evidence>
<reference evidence="3 4" key="1">
    <citation type="submission" date="2017-10" db="EMBL/GenBank/DDBJ databases">
        <title>Whole genome of Pedobacter ginsengisoli T01R-27 isolated from tomato rhizosphere.</title>
        <authorList>
            <person name="Weon H.-Y."/>
            <person name="Lee S.A."/>
            <person name="Sang M.K."/>
            <person name="Song J."/>
        </authorList>
    </citation>
    <scope>NUCLEOTIDE SEQUENCE [LARGE SCALE GENOMIC DNA]</scope>
    <source>
        <strain evidence="3 4">T01R-27</strain>
    </source>
</reference>
<feature type="region of interest" description="Disordered" evidence="1">
    <location>
        <begin position="81"/>
        <end position="100"/>
    </location>
</feature>
<dbReference type="EMBL" id="CP024091">
    <property type="protein sequence ID" value="ATP57392.1"/>
    <property type="molecule type" value="Genomic_DNA"/>
</dbReference>
<evidence type="ECO:0000256" key="1">
    <source>
        <dbReference type="SAM" id="MobiDB-lite"/>
    </source>
</evidence>
<dbReference type="AlphaFoldDB" id="A0A2D1U732"/>
<protein>
    <submittedName>
        <fullName evidence="3">Uncharacterized protein</fullName>
    </submittedName>
</protein>
<name>A0A2D1U732_9SPHI</name>